<sequence length="80" mass="9422">MDYRTLNEHLKNVKNEEQLHFLLIKTKKTKLTGIFHGISVDTLSIIDGYAHYTYDKSNIRGICKLEKLHQYVTFKPLLNE</sequence>
<dbReference type="AlphaFoldDB" id="A0A6L3V5X0"/>
<evidence type="ECO:0000313" key="1">
    <source>
        <dbReference type="EMBL" id="KAB2336568.1"/>
    </source>
</evidence>
<name>A0A6L3V5X0_9BACI</name>
<accession>A0A6L3V5X0</accession>
<dbReference type="RefSeq" id="WP_151534519.1">
    <property type="nucleotide sequence ID" value="NZ_WBOS01000003.1"/>
</dbReference>
<evidence type="ECO:0000313" key="2">
    <source>
        <dbReference type="Proteomes" id="UP000481030"/>
    </source>
</evidence>
<keyword evidence="2" id="KW-1185">Reference proteome</keyword>
<gene>
    <name evidence="1" type="ORF">F7731_09350</name>
</gene>
<organism evidence="1 2">
    <name type="scientific">Cytobacillus depressus</name>
    <dbReference type="NCBI Taxonomy" id="1602942"/>
    <lineage>
        <taxon>Bacteria</taxon>
        <taxon>Bacillati</taxon>
        <taxon>Bacillota</taxon>
        <taxon>Bacilli</taxon>
        <taxon>Bacillales</taxon>
        <taxon>Bacillaceae</taxon>
        <taxon>Cytobacillus</taxon>
    </lineage>
</organism>
<comment type="caution">
    <text evidence="1">The sequence shown here is derived from an EMBL/GenBank/DDBJ whole genome shotgun (WGS) entry which is preliminary data.</text>
</comment>
<reference evidence="1 2" key="1">
    <citation type="journal article" date="2016" name="Antonie Van Leeuwenhoek">
        <title>Bacillus depressus sp. nov., isolated from soil of a sunflower field.</title>
        <authorList>
            <person name="Wei X."/>
            <person name="Xin D."/>
            <person name="Xin Y."/>
            <person name="Zhang H."/>
            <person name="Wang T."/>
            <person name="Zhang J."/>
        </authorList>
    </citation>
    <scope>NUCLEOTIDE SEQUENCE [LARGE SCALE GENOMIC DNA]</scope>
    <source>
        <strain evidence="1 2">BZ1</strain>
    </source>
</reference>
<proteinExistence type="predicted"/>
<protein>
    <submittedName>
        <fullName evidence="1">Uncharacterized protein</fullName>
    </submittedName>
</protein>
<dbReference type="EMBL" id="WBOS01000003">
    <property type="protein sequence ID" value="KAB2336568.1"/>
    <property type="molecule type" value="Genomic_DNA"/>
</dbReference>
<dbReference type="Proteomes" id="UP000481030">
    <property type="component" value="Unassembled WGS sequence"/>
</dbReference>